<dbReference type="InterPro" id="IPR005467">
    <property type="entry name" value="His_kinase_dom"/>
</dbReference>
<dbReference type="InterPro" id="IPR003661">
    <property type="entry name" value="HisK_dim/P_dom"/>
</dbReference>
<dbReference type="SUPFAM" id="SSF47384">
    <property type="entry name" value="Homodimeric domain of signal transducing histidine kinase"/>
    <property type="match status" value="1"/>
</dbReference>
<evidence type="ECO:0000256" key="6">
    <source>
        <dbReference type="SAM" id="Phobius"/>
    </source>
</evidence>
<feature type="transmembrane region" description="Helical" evidence="6">
    <location>
        <begin position="323"/>
        <end position="343"/>
    </location>
</feature>
<dbReference type="CDD" id="cd00082">
    <property type="entry name" value="HisKA"/>
    <property type="match status" value="1"/>
</dbReference>
<organism evidence="9">
    <name type="scientific">hydrothermal vent metagenome</name>
    <dbReference type="NCBI Taxonomy" id="652676"/>
    <lineage>
        <taxon>unclassified sequences</taxon>
        <taxon>metagenomes</taxon>
        <taxon>ecological metagenomes</taxon>
    </lineage>
</organism>
<dbReference type="SUPFAM" id="SSF55874">
    <property type="entry name" value="ATPase domain of HSP90 chaperone/DNA topoisomerase II/histidine kinase"/>
    <property type="match status" value="1"/>
</dbReference>
<dbReference type="EC" id="2.7.13.3" evidence="2"/>
<comment type="catalytic activity">
    <reaction evidence="1">
        <text>ATP + protein L-histidine = ADP + protein N-phospho-L-histidine.</text>
        <dbReference type="EC" id="2.7.13.3"/>
    </reaction>
</comment>
<name>A0A3B1ADK5_9ZZZZ</name>
<dbReference type="Pfam" id="PF02518">
    <property type="entry name" value="HATPase_c"/>
    <property type="match status" value="1"/>
</dbReference>
<dbReference type="GO" id="GO:0016020">
    <property type="term" value="C:membrane"/>
    <property type="evidence" value="ECO:0007669"/>
    <property type="project" value="InterPro"/>
</dbReference>
<dbReference type="GO" id="GO:0000155">
    <property type="term" value="F:phosphorelay sensor kinase activity"/>
    <property type="evidence" value="ECO:0007669"/>
    <property type="project" value="InterPro"/>
</dbReference>
<dbReference type="InterPro" id="IPR004358">
    <property type="entry name" value="Sig_transdc_His_kin-like_C"/>
</dbReference>
<keyword evidence="3" id="KW-0597">Phosphoprotein</keyword>
<keyword evidence="6" id="KW-0812">Transmembrane</keyword>
<reference evidence="9" key="1">
    <citation type="submission" date="2018-06" db="EMBL/GenBank/DDBJ databases">
        <authorList>
            <person name="Zhirakovskaya E."/>
        </authorList>
    </citation>
    <scope>NUCLEOTIDE SEQUENCE</scope>
</reference>
<keyword evidence="6" id="KW-1133">Transmembrane helix</keyword>
<dbReference type="EMBL" id="UOFS01000036">
    <property type="protein sequence ID" value="VAW98113.1"/>
    <property type="molecule type" value="Genomic_DNA"/>
</dbReference>
<feature type="transmembrane region" description="Helical" evidence="6">
    <location>
        <begin position="18"/>
        <end position="38"/>
    </location>
</feature>
<dbReference type="InterPro" id="IPR036097">
    <property type="entry name" value="HisK_dim/P_sf"/>
</dbReference>
<dbReference type="InterPro" id="IPR003660">
    <property type="entry name" value="HAMP_dom"/>
</dbReference>
<evidence type="ECO:0000256" key="1">
    <source>
        <dbReference type="ARBA" id="ARBA00000085"/>
    </source>
</evidence>
<evidence type="ECO:0000259" key="7">
    <source>
        <dbReference type="PROSITE" id="PS50109"/>
    </source>
</evidence>
<dbReference type="InterPro" id="IPR036890">
    <property type="entry name" value="HATPase_C_sf"/>
</dbReference>
<keyword evidence="4" id="KW-0808">Transferase</keyword>
<keyword evidence="5" id="KW-0418">Kinase</keyword>
<feature type="domain" description="Histidine kinase" evidence="7">
    <location>
        <begin position="437"/>
        <end position="650"/>
    </location>
</feature>
<sequence>MNTKSVKWLPYLTLRNKIIAGFTVLLLFMATGMGMILWQGVQFSDVGAEVTELRQPAMRLALQISQEINHSMAELNAYLLTGYVDHKSRFQILEKSSSKNLLELNRLLKNYDDNGQLKHLIEAQDVFTQFRVIATQAILLKDNPAKNFPGLALATKTLNPLNLKYMGIINNLKVELMQMSVSSRQIKLLSHITELRYTWTQMINSVRLFFNSRAKKELDNITLYMDTNFKHLQLLVNEKVDLGFGDIEQLVELQSQYQKNLPQVIKVFQGDRWRADIHLMNTQLREVTDILKQRLEYIVTAQVTATQQANSILVSSLAQGQQLGLLTLIASLVMGVMITIVIVNGTTPITRLAQYAKQVSLDEPQDVEPILCTRHDEVGGLARAFQQMISRLTESYRQLTDANDVLEQRVTERTSELAEKADALQRSNQELDQFAYVVSHDLKAPLRAIANLSEWIEEDIEDSLSDDTRKQMTLLRGRVARMNDLIHGILSYSRVGRIDTNIIAVDVKQMLTEIIDGLVVPDGFVIDIAADLPVFDTARVPLLQVFSNLLSNAIKYHHQPQKARVQVGVRDLDNGYYEFFVQDDGPGIAPEYHDKIFGIFQTLNARDDVESTGVGLSIVKKIIETQGGEIKLASAQGEGSSFIFTVPKTISM</sequence>
<dbReference type="SMART" id="SM00304">
    <property type="entry name" value="HAMP"/>
    <property type="match status" value="1"/>
</dbReference>
<dbReference type="Gene3D" id="1.10.287.130">
    <property type="match status" value="1"/>
</dbReference>
<evidence type="ECO:0000256" key="5">
    <source>
        <dbReference type="ARBA" id="ARBA00022777"/>
    </source>
</evidence>
<dbReference type="InterPro" id="IPR050351">
    <property type="entry name" value="BphY/WalK/GraS-like"/>
</dbReference>
<dbReference type="SUPFAM" id="SSF158472">
    <property type="entry name" value="HAMP domain-like"/>
    <property type="match status" value="1"/>
</dbReference>
<dbReference type="PANTHER" id="PTHR42878">
    <property type="entry name" value="TWO-COMPONENT HISTIDINE KINASE"/>
    <property type="match status" value="1"/>
</dbReference>
<dbReference type="SMART" id="SM00388">
    <property type="entry name" value="HisKA"/>
    <property type="match status" value="1"/>
</dbReference>
<dbReference type="InterPro" id="IPR003594">
    <property type="entry name" value="HATPase_dom"/>
</dbReference>
<feature type="domain" description="HAMP" evidence="8">
    <location>
        <begin position="343"/>
        <end position="397"/>
    </location>
</feature>
<dbReference type="Pfam" id="PF00672">
    <property type="entry name" value="HAMP"/>
    <property type="match status" value="1"/>
</dbReference>
<keyword evidence="6" id="KW-0472">Membrane</keyword>
<dbReference type="GO" id="GO:0007234">
    <property type="term" value="P:osmosensory signaling via phosphorelay pathway"/>
    <property type="evidence" value="ECO:0007669"/>
    <property type="project" value="TreeGrafter"/>
</dbReference>
<dbReference type="PROSITE" id="PS50885">
    <property type="entry name" value="HAMP"/>
    <property type="match status" value="1"/>
</dbReference>
<accession>A0A3B1ADK5</accession>
<dbReference type="CDD" id="cd06225">
    <property type="entry name" value="HAMP"/>
    <property type="match status" value="1"/>
</dbReference>
<dbReference type="GO" id="GO:0030295">
    <property type="term" value="F:protein kinase activator activity"/>
    <property type="evidence" value="ECO:0007669"/>
    <property type="project" value="TreeGrafter"/>
</dbReference>
<evidence type="ECO:0000256" key="3">
    <source>
        <dbReference type="ARBA" id="ARBA00022553"/>
    </source>
</evidence>
<dbReference type="GO" id="GO:0000156">
    <property type="term" value="F:phosphorelay response regulator activity"/>
    <property type="evidence" value="ECO:0007669"/>
    <property type="project" value="TreeGrafter"/>
</dbReference>
<evidence type="ECO:0000256" key="2">
    <source>
        <dbReference type="ARBA" id="ARBA00012438"/>
    </source>
</evidence>
<evidence type="ECO:0000259" key="8">
    <source>
        <dbReference type="PROSITE" id="PS50885"/>
    </source>
</evidence>
<dbReference type="AlphaFoldDB" id="A0A3B1ADK5"/>
<dbReference type="Gene3D" id="3.30.565.10">
    <property type="entry name" value="Histidine kinase-like ATPase, C-terminal domain"/>
    <property type="match status" value="1"/>
</dbReference>
<dbReference type="SMART" id="SM00387">
    <property type="entry name" value="HATPase_c"/>
    <property type="match status" value="1"/>
</dbReference>
<dbReference type="PROSITE" id="PS50109">
    <property type="entry name" value="HIS_KIN"/>
    <property type="match status" value="1"/>
</dbReference>
<dbReference type="Gene3D" id="6.10.340.10">
    <property type="match status" value="1"/>
</dbReference>
<evidence type="ECO:0000256" key="4">
    <source>
        <dbReference type="ARBA" id="ARBA00022679"/>
    </source>
</evidence>
<dbReference type="PANTHER" id="PTHR42878:SF15">
    <property type="entry name" value="BACTERIOPHYTOCHROME"/>
    <property type="match status" value="1"/>
</dbReference>
<gene>
    <name evidence="9" type="ORF">MNBD_GAMMA22-1178</name>
</gene>
<proteinExistence type="predicted"/>
<dbReference type="Pfam" id="PF00512">
    <property type="entry name" value="HisKA"/>
    <property type="match status" value="1"/>
</dbReference>
<dbReference type="PRINTS" id="PR00344">
    <property type="entry name" value="BCTRLSENSOR"/>
</dbReference>
<evidence type="ECO:0000313" key="9">
    <source>
        <dbReference type="EMBL" id="VAW98113.1"/>
    </source>
</evidence>
<protein>
    <recommendedName>
        <fullName evidence="2">histidine kinase</fullName>
        <ecNumber evidence="2">2.7.13.3</ecNumber>
    </recommendedName>
</protein>